<dbReference type="PANTHER" id="PTHR43252">
    <property type="entry name" value="TRANSCRIPTIONAL REGULATOR YQJI"/>
    <property type="match status" value="1"/>
</dbReference>
<gene>
    <name evidence="2" type="ORF">GWK48_11225</name>
</gene>
<dbReference type="Pfam" id="PF03551">
    <property type="entry name" value="PadR"/>
    <property type="match status" value="1"/>
</dbReference>
<dbReference type="AlphaFoldDB" id="A0A6N0NZU0"/>
<dbReference type="RefSeq" id="WP_174632312.1">
    <property type="nucleotide sequence ID" value="NZ_CP049074.1"/>
</dbReference>
<dbReference type="SUPFAM" id="SSF46785">
    <property type="entry name" value="Winged helix' DNA-binding domain"/>
    <property type="match status" value="1"/>
</dbReference>
<sequence length="143" mass="16421">MNWVHGHHGFRSRHRRGLRFLILTSLREGPKNGVEIMRSIEKGMGWVPSPGSLYPMLARMTEEGLIRNRGDGKYELTDEGKEWIDSVIGRLNWVPAGGEDVGEQIEFLVEYLEDLKKSEPEGFEKMRGKLKEVAKRLDELVSK</sequence>
<feature type="domain" description="Transcription regulator PadR N-terminal" evidence="1">
    <location>
        <begin position="22"/>
        <end position="82"/>
    </location>
</feature>
<dbReference type="InterPro" id="IPR036388">
    <property type="entry name" value="WH-like_DNA-bd_sf"/>
</dbReference>
<reference evidence="2 3" key="1">
    <citation type="submission" date="2020-02" db="EMBL/GenBank/DDBJ databases">
        <title>Comparative genome analysis reveals the metabolism and evolution of the thermophilic archaeal genus Metallosphaera.</title>
        <authorList>
            <person name="Jiang C."/>
        </authorList>
    </citation>
    <scope>NUCLEOTIDE SEQUENCE [LARGE SCALE GENOMIC DNA]</scope>
    <source>
        <strain evidence="2 3">Ric-A</strain>
    </source>
</reference>
<evidence type="ECO:0000259" key="1">
    <source>
        <dbReference type="Pfam" id="PF03551"/>
    </source>
</evidence>
<dbReference type="OrthoDB" id="56053at2157"/>
<dbReference type="EMBL" id="CP049074">
    <property type="protein sequence ID" value="QKR00878.1"/>
    <property type="molecule type" value="Genomic_DNA"/>
</dbReference>
<evidence type="ECO:0000313" key="3">
    <source>
        <dbReference type="Proteomes" id="UP000509301"/>
    </source>
</evidence>
<dbReference type="InterPro" id="IPR005149">
    <property type="entry name" value="Tscrpt_reg_PadR_N"/>
</dbReference>
<dbReference type="KEGG" id="mten:GWK48_11225"/>
<keyword evidence="3" id="KW-1185">Reference proteome</keyword>
<protein>
    <submittedName>
        <fullName evidence="2">PadR family transcriptional regulator</fullName>
    </submittedName>
</protein>
<evidence type="ECO:0000313" key="2">
    <source>
        <dbReference type="EMBL" id="QKR00878.1"/>
    </source>
</evidence>
<dbReference type="InterPro" id="IPR036390">
    <property type="entry name" value="WH_DNA-bd_sf"/>
</dbReference>
<dbReference type="Gene3D" id="1.10.10.10">
    <property type="entry name" value="Winged helix-like DNA-binding domain superfamily/Winged helix DNA-binding domain"/>
    <property type="match status" value="1"/>
</dbReference>
<accession>A0A6N0NZU0</accession>
<name>A0A6N0NZU0_9CREN</name>
<dbReference type="PANTHER" id="PTHR43252:SF5">
    <property type="entry name" value="TRANSCRIPTIONAL REGULATOR, PADR-LIKE FAMILY"/>
    <property type="match status" value="1"/>
</dbReference>
<dbReference type="GeneID" id="55642522"/>
<proteinExistence type="predicted"/>
<organism evidence="2 3">
    <name type="scientific">Metallosphaera tengchongensis</name>
    <dbReference type="NCBI Taxonomy" id="1532350"/>
    <lineage>
        <taxon>Archaea</taxon>
        <taxon>Thermoproteota</taxon>
        <taxon>Thermoprotei</taxon>
        <taxon>Sulfolobales</taxon>
        <taxon>Sulfolobaceae</taxon>
        <taxon>Metallosphaera</taxon>
    </lineage>
</organism>
<dbReference type="Proteomes" id="UP000509301">
    <property type="component" value="Chromosome"/>
</dbReference>